<dbReference type="GO" id="GO:0005829">
    <property type="term" value="C:cytosol"/>
    <property type="evidence" value="ECO:0007669"/>
    <property type="project" value="TreeGrafter"/>
</dbReference>
<dbReference type="Gramene" id="ESQ33396">
    <property type="protein sequence ID" value="ESQ33396"/>
    <property type="gene ID" value="EUTSA_v10009384mg"/>
</dbReference>
<evidence type="ECO:0000256" key="1">
    <source>
        <dbReference type="ARBA" id="ARBA00022884"/>
    </source>
</evidence>
<dbReference type="PANTHER" id="PTHR10693">
    <property type="entry name" value="RAS GTPASE-ACTIVATING PROTEIN-BINDING PROTEIN"/>
    <property type="match status" value="1"/>
</dbReference>
<proteinExistence type="predicted"/>
<gene>
    <name evidence="3" type="ORF">EUTSA_v10009384mg</name>
</gene>
<evidence type="ECO:0000259" key="2">
    <source>
        <dbReference type="PROSITE" id="PS50177"/>
    </source>
</evidence>
<dbReference type="InterPro" id="IPR032710">
    <property type="entry name" value="NTF2-like_dom_sf"/>
</dbReference>
<dbReference type="GO" id="GO:0003729">
    <property type="term" value="F:mRNA binding"/>
    <property type="evidence" value="ECO:0007669"/>
    <property type="project" value="TreeGrafter"/>
</dbReference>
<sequence length="170" mass="18946">VGNEFAKDYYTVLKDYPQQLRGVYQDSSKIGRTRNDGMMRLNTLSNIDDENLSGGFGSVEVTSIISRDCQDGVVLVVVCGYSTQKETLEMMKNFIQVFFLAPQEAEGYVVLIDILQFDDQTIVSAIVEERVSEKEVARKEVADCLLRAFEQKDGLEDLSKISDASAVSGH</sequence>
<name>V4MP34_EUTSA</name>
<feature type="non-terminal residue" evidence="3">
    <location>
        <position position="1"/>
    </location>
</feature>
<dbReference type="Pfam" id="PF02136">
    <property type="entry name" value="NTF2"/>
    <property type="match status" value="1"/>
</dbReference>
<reference evidence="3 4" key="1">
    <citation type="journal article" date="2013" name="Front. Plant Sci.">
        <title>The Reference Genome of the Halophytic Plant Eutrema salsugineum.</title>
        <authorList>
            <person name="Yang R."/>
            <person name="Jarvis D.E."/>
            <person name="Chen H."/>
            <person name="Beilstein M.A."/>
            <person name="Grimwood J."/>
            <person name="Jenkins J."/>
            <person name="Shu S."/>
            <person name="Prochnik S."/>
            <person name="Xin M."/>
            <person name="Ma C."/>
            <person name="Schmutz J."/>
            <person name="Wing R.A."/>
            <person name="Mitchell-Olds T."/>
            <person name="Schumaker K.S."/>
            <person name="Wang X."/>
        </authorList>
    </citation>
    <scope>NUCLEOTIDE SEQUENCE [LARGE SCALE GENOMIC DNA]</scope>
</reference>
<feature type="domain" description="NTF2" evidence="2">
    <location>
        <begin position="1"/>
        <end position="117"/>
    </location>
</feature>
<dbReference type="InterPro" id="IPR039539">
    <property type="entry name" value="Ras_GTPase_bind_prot"/>
</dbReference>
<dbReference type="InterPro" id="IPR018222">
    <property type="entry name" value="Nuclear_transport_factor_2_euk"/>
</dbReference>
<keyword evidence="1" id="KW-0694">RNA-binding</keyword>
<dbReference type="KEGG" id="eus:EUTSA_v10009384mg"/>
<dbReference type="PROSITE" id="PS50177">
    <property type="entry name" value="NTF2_DOMAIN"/>
    <property type="match status" value="1"/>
</dbReference>
<dbReference type="EMBL" id="KI517683">
    <property type="protein sequence ID" value="ESQ33396.1"/>
    <property type="molecule type" value="Genomic_DNA"/>
</dbReference>
<dbReference type="AlphaFoldDB" id="V4MP34"/>
<dbReference type="Proteomes" id="UP000030689">
    <property type="component" value="Unassembled WGS sequence"/>
</dbReference>
<dbReference type="Gene3D" id="3.10.450.50">
    <property type="match status" value="1"/>
</dbReference>
<dbReference type="PANTHER" id="PTHR10693:SF20">
    <property type="entry name" value="AT27578P"/>
    <property type="match status" value="1"/>
</dbReference>
<evidence type="ECO:0000313" key="4">
    <source>
        <dbReference type="Proteomes" id="UP000030689"/>
    </source>
</evidence>
<accession>V4MP34</accession>
<dbReference type="GO" id="GO:1990904">
    <property type="term" value="C:ribonucleoprotein complex"/>
    <property type="evidence" value="ECO:0007669"/>
    <property type="project" value="TreeGrafter"/>
</dbReference>
<dbReference type="STRING" id="72664.V4MP34"/>
<organism evidence="3 4">
    <name type="scientific">Eutrema salsugineum</name>
    <name type="common">Saltwater cress</name>
    <name type="synonym">Sisymbrium salsugineum</name>
    <dbReference type="NCBI Taxonomy" id="72664"/>
    <lineage>
        <taxon>Eukaryota</taxon>
        <taxon>Viridiplantae</taxon>
        <taxon>Streptophyta</taxon>
        <taxon>Embryophyta</taxon>
        <taxon>Tracheophyta</taxon>
        <taxon>Spermatophyta</taxon>
        <taxon>Magnoliopsida</taxon>
        <taxon>eudicotyledons</taxon>
        <taxon>Gunneridae</taxon>
        <taxon>Pentapetalae</taxon>
        <taxon>rosids</taxon>
        <taxon>malvids</taxon>
        <taxon>Brassicales</taxon>
        <taxon>Brassicaceae</taxon>
        <taxon>Eutremeae</taxon>
        <taxon>Eutrema</taxon>
    </lineage>
</organism>
<evidence type="ECO:0000313" key="3">
    <source>
        <dbReference type="EMBL" id="ESQ33396.1"/>
    </source>
</evidence>
<keyword evidence="4" id="KW-1185">Reference proteome</keyword>
<dbReference type="eggNOG" id="KOG0116">
    <property type="taxonomic scope" value="Eukaryota"/>
</dbReference>
<protein>
    <recommendedName>
        <fullName evidence="2">NTF2 domain-containing protein</fullName>
    </recommendedName>
</protein>
<dbReference type="SUPFAM" id="SSF54427">
    <property type="entry name" value="NTF2-like"/>
    <property type="match status" value="1"/>
</dbReference>
<dbReference type="InterPro" id="IPR002075">
    <property type="entry name" value="NTF2_dom"/>
</dbReference>